<name>A0A6G1KAH5_9PLEO</name>
<dbReference type="EMBL" id="MU005770">
    <property type="protein sequence ID" value="KAF2709770.1"/>
    <property type="molecule type" value="Genomic_DNA"/>
</dbReference>
<gene>
    <name evidence="1" type="ORF">K504DRAFT_467712</name>
</gene>
<accession>A0A6G1KAH5</accession>
<dbReference type="AlphaFoldDB" id="A0A6G1KAH5"/>
<organism evidence="1 2">
    <name type="scientific">Pleomassaria siparia CBS 279.74</name>
    <dbReference type="NCBI Taxonomy" id="1314801"/>
    <lineage>
        <taxon>Eukaryota</taxon>
        <taxon>Fungi</taxon>
        <taxon>Dikarya</taxon>
        <taxon>Ascomycota</taxon>
        <taxon>Pezizomycotina</taxon>
        <taxon>Dothideomycetes</taxon>
        <taxon>Pleosporomycetidae</taxon>
        <taxon>Pleosporales</taxon>
        <taxon>Pleomassariaceae</taxon>
        <taxon>Pleomassaria</taxon>
    </lineage>
</organism>
<proteinExistence type="predicted"/>
<keyword evidence="2" id="KW-1185">Reference proteome</keyword>
<sequence>MLRSANRGLFFLSFFFLSFILPFISGPLHVRTRQCGLLATTKLINWSCMVLPT</sequence>
<protein>
    <submittedName>
        <fullName evidence="1">Uncharacterized protein</fullName>
    </submittedName>
</protein>
<evidence type="ECO:0000313" key="1">
    <source>
        <dbReference type="EMBL" id="KAF2709770.1"/>
    </source>
</evidence>
<reference evidence="1" key="1">
    <citation type="journal article" date="2020" name="Stud. Mycol.">
        <title>101 Dothideomycetes genomes: a test case for predicting lifestyles and emergence of pathogens.</title>
        <authorList>
            <person name="Haridas S."/>
            <person name="Albert R."/>
            <person name="Binder M."/>
            <person name="Bloem J."/>
            <person name="Labutti K."/>
            <person name="Salamov A."/>
            <person name="Andreopoulos B."/>
            <person name="Baker S."/>
            <person name="Barry K."/>
            <person name="Bills G."/>
            <person name="Bluhm B."/>
            <person name="Cannon C."/>
            <person name="Castanera R."/>
            <person name="Culley D."/>
            <person name="Daum C."/>
            <person name="Ezra D."/>
            <person name="Gonzalez J."/>
            <person name="Henrissat B."/>
            <person name="Kuo A."/>
            <person name="Liang C."/>
            <person name="Lipzen A."/>
            <person name="Lutzoni F."/>
            <person name="Magnuson J."/>
            <person name="Mondo S."/>
            <person name="Nolan M."/>
            <person name="Ohm R."/>
            <person name="Pangilinan J."/>
            <person name="Park H.-J."/>
            <person name="Ramirez L."/>
            <person name="Alfaro M."/>
            <person name="Sun H."/>
            <person name="Tritt A."/>
            <person name="Yoshinaga Y."/>
            <person name="Zwiers L.-H."/>
            <person name="Turgeon B."/>
            <person name="Goodwin S."/>
            <person name="Spatafora J."/>
            <person name="Crous P."/>
            <person name="Grigoriev I."/>
        </authorList>
    </citation>
    <scope>NUCLEOTIDE SEQUENCE</scope>
    <source>
        <strain evidence="1">CBS 279.74</strain>
    </source>
</reference>
<evidence type="ECO:0000313" key="2">
    <source>
        <dbReference type="Proteomes" id="UP000799428"/>
    </source>
</evidence>
<dbReference type="Proteomes" id="UP000799428">
    <property type="component" value="Unassembled WGS sequence"/>
</dbReference>